<protein>
    <submittedName>
        <fullName evidence="2">Uncharacterized protein</fullName>
    </submittedName>
</protein>
<feature type="transmembrane region" description="Helical" evidence="1">
    <location>
        <begin position="6"/>
        <end position="27"/>
    </location>
</feature>
<keyword evidence="1" id="KW-0812">Transmembrane</keyword>
<name>U1WU11_ANEAE</name>
<keyword evidence="1" id="KW-1133">Transmembrane helix</keyword>
<comment type="caution">
    <text evidence="2">The sequence shown here is derived from an EMBL/GenBank/DDBJ whole genome shotgun (WGS) entry which is preliminary data.</text>
</comment>
<keyword evidence="3" id="KW-1185">Reference proteome</keyword>
<keyword evidence="1" id="KW-0472">Membrane</keyword>
<dbReference type="HOGENOM" id="CLU_3284021_0_0_9"/>
<evidence type="ECO:0000313" key="2">
    <source>
        <dbReference type="EMBL" id="ERI06165.1"/>
    </source>
</evidence>
<dbReference type="EMBL" id="AWSJ01000333">
    <property type="protein sequence ID" value="ERI06165.1"/>
    <property type="molecule type" value="Genomic_DNA"/>
</dbReference>
<dbReference type="AlphaFoldDB" id="U1WU11"/>
<organism evidence="2 3">
    <name type="scientific">Aneurinibacillus aneurinilyticus ATCC 12856</name>
    <dbReference type="NCBI Taxonomy" id="649747"/>
    <lineage>
        <taxon>Bacteria</taxon>
        <taxon>Bacillati</taxon>
        <taxon>Bacillota</taxon>
        <taxon>Bacilli</taxon>
        <taxon>Bacillales</taxon>
        <taxon>Paenibacillaceae</taxon>
        <taxon>Aneurinibacillus group</taxon>
        <taxon>Aneurinibacillus</taxon>
    </lineage>
</organism>
<accession>U1WU11</accession>
<evidence type="ECO:0000256" key="1">
    <source>
        <dbReference type="SAM" id="Phobius"/>
    </source>
</evidence>
<sequence length="40" mass="4873">MILFLYMMYKNFFFTIFSCFLYLSGIIKNRYGSLLSRSNE</sequence>
<dbReference type="STRING" id="649747.HMPREF0083_05406"/>
<reference evidence="2 3" key="1">
    <citation type="submission" date="2013-08" db="EMBL/GenBank/DDBJ databases">
        <authorList>
            <person name="Weinstock G."/>
            <person name="Sodergren E."/>
            <person name="Wylie T."/>
            <person name="Fulton L."/>
            <person name="Fulton R."/>
            <person name="Fronick C."/>
            <person name="O'Laughlin M."/>
            <person name="Godfrey J."/>
            <person name="Miner T."/>
            <person name="Herter B."/>
            <person name="Appelbaum E."/>
            <person name="Cordes M."/>
            <person name="Lek S."/>
            <person name="Wollam A."/>
            <person name="Pepin K.H."/>
            <person name="Palsikar V.B."/>
            <person name="Mitreva M."/>
            <person name="Wilson R.K."/>
        </authorList>
    </citation>
    <scope>NUCLEOTIDE SEQUENCE [LARGE SCALE GENOMIC DNA]</scope>
    <source>
        <strain evidence="2 3">ATCC 12856</strain>
    </source>
</reference>
<proteinExistence type="predicted"/>
<gene>
    <name evidence="2" type="ORF">HMPREF0083_05406</name>
</gene>
<evidence type="ECO:0000313" key="3">
    <source>
        <dbReference type="Proteomes" id="UP000016511"/>
    </source>
</evidence>
<dbReference type="Proteomes" id="UP000016511">
    <property type="component" value="Unassembled WGS sequence"/>
</dbReference>